<feature type="transmembrane region" description="Helical" evidence="2">
    <location>
        <begin position="277"/>
        <end position="294"/>
    </location>
</feature>
<comment type="caution">
    <text evidence="3">The sequence shown here is derived from an EMBL/GenBank/DDBJ whole genome shotgun (WGS) entry which is preliminary data.</text>
</comment>
<feature type="region of interest" description="Disordered" evidence="1">
    <location>
        <begin position="35"/>
        <end position="72"/>
    </location>
</feature>
<feature type="transmembrane region" description="Helical" evidence="2">
    <location>
        <begin position="217"/>
        <end position="235"/>
    </location>
</feature>
<dbReference type="Proteomes" id="UP001642360">
    <property type="component" value="Unassembled WGS sequence"/>
</dbReference>
<evidence type="ECO:0008006" key="5">
    <source>
        <dbReference type="Google" id="ProtNLM"/>
    </source>
</evidence>
<name>A0ABC8SD75_9AQUA</name>
<dbReference type="AlphaFoldDB" id="A0ABC8SD75"/>
<dbReference type="PANTHER" id="PTHR37222:SF1">
    <property type="entry name" value="OS02G0718000 PROTEIN"/>
    <property type="match status" value="1"/>
</dbReference>
<protein>
    <recommendedName>
        <fullName evidence="5">Transmembrane protein</fullName>
    </recommendedName>
</protein>
<feature type="region of interest" description="Disordered" evidence="1">
    <location>
        <begin position="101"/>
        <end position="156"/>
    </location>
</feature>
<sequence length="296" mass="32887">MAATVTRRLTSKLLRSSLSSYSVSSTFMCLNSQKSHHLNSNPGPSPIFTQYSNPTSPSQNPSNPSLNTSNSTFFNPQSSPYYKPFVFNHISIRSDTCSSPKLNNPPHFLEKNPQNPRPNWSRFLSTSNSSSGSENGGKPQNPNEYPSQNPEFKHQDITGPTVERDVSALANETRQVLETMMKTVYSLSQALAVLGLVNLGLGAWISYTTRSSPILEVSIQSFLAFGFPFSVAFLLRRSLKPMNFFRKMEEQGRLQILTLTLQVVKNLNMFFLRVRGVSYLCIAGASIGLVFVALSR</sequence>
<keyword evidence="2" id="KW-0472">Membrane</keyword>
<feature type="compositionally biased region" description="Polar residues" evidence="1">
    <location>
        <begin position="138"/>
        <end position="150"/>
    </location>
</feature>
<evidence type="ECO:0000313" key="3">
    <source>
        <dbReference type="EMBL" id="CAK9154883.1"/>
    </source>
</evidence>
<gene>
    <name evidence="3" type="ORF">ILEXP_LOCUS23240</name>
</gene>
<keyword evidence="4" id="KW-1185">Reference proteome</keyword>
<keyword evidence="2" id="KW-1133">Transmembrane helix</keyword>
<dbReference type="EMBL" id="CAUOFW020002602">
    <property type="protein sequence ID" value="CAK9154883.1"/>
    <property type="molecule type" value="Genomic_DNA"/>
</dbReference>
<feature type="transmembrane region" description="Helical" evidence="2">
    <location>
        <begin position="184"/>
        <end position="205"/>
    </location>
</feature>
<dbReference type="PANTHER" id="PTHR37222">
    <property type="entry name" value="OS02G0718000 PROTEIN"/>
    <property type="match status" value="1"/>
</dbReference>
<reference evidence="3 4" key="1">
    <citation type="submission" date="2024-02" db="EMBL/GenBank/DDBJ databases">
        <authorList>
            <person name="Vignale AGUSTIN F."/>
            <person name="Sosa J E."/>
            <person name="Modenutti C."/>
        </authorList>
    </citation>
    <scope>NUCLEOTIDE SEQUENCE [LARGE SCALE GENOMIC DNA]</scope>
</reference>
<accession>A0ABC8SD75</accession>
<feature type="compositionally biased region" description="Low complexity" evidence="1">
    <location>
        <begin position="52"/>
        <end position="72"/>
    </location>
</feature>
<proteinExistence type="predicted"/>
<evidence type="ECO:0000256" key="2">
    <source>
        <dbReference type="SAM" id="Phobius"/>
    </source>
</evidence>
<feature type="compositionally biased region" description="Polar residues" evidence="1">
    <location>
        <begin position="35"/>
        <end position="51"/>
    </location>
</feature>
<evidence type="ECO:0000313" key="4">
    <source>
        <dbReference type="Proteomes" id="UP001642360"/>
    </source>
</evidence>
<organism evidence="3 4">
    <name type="scientific">Ilex paraguariensis</name>
    <name type="common">yerba mate</name>
    <dbReference type="NCBI Taxonomy" id="185542"/>
    <lineage>
        <taxon>Eukaryota</taxon>
        <taxon>Viridiplantae</taxon>
        <taxon>Streptophyta</taxon>
        <taxon>Embryophyta</taxon>
        <taxon>Tracheophyta</taxon>
        <taxon>Spermatophyta</taxon>
        <taxon>Magnoliopsida</taxon>
        <taxon>eudicotyledons</taxon>
        <taxon>Gunneridae</taxon>
        <taxon>Pentapetalae</taxon>
        <taxon>asterids</taxon>
        <taxon>campanulids</taxon>
        <taxon>Aquifoliales</taxon>
        <taxon>Aquifoliaceae</taxon>
        <taxon>Ilex</taxon>
    </lineage>
</organism>
<keyword evidence="2" id="KW-0812">Transmembrane</keyword>
<evidence type="ECO:0000256" key="1">
    <source>
        <dbReference type="SAM" id="MobiDB-lite"/>
    </source>
</evidence>
<feature type="compositionally biased region" description="Low complexity" evidence="1">
    <location>
        <begin position="119"/>
        <end position="137"/>
    </location>
</feature>